<keyword evidence="3" id="KW-0808">Transferase</keyword>
<keyword evidence="3" id="KW-0418">Kinase</keyword>
<dbReference type="PROSITE" id="PS50011">
    <property type="entry name" value="PROTEIN_KINASE_DOM"/>
    <property type="match status" value="1"/>
</dbReference>
<dbReference type="PANTHER" id="PTHR24359:SF1">
    <property type="entry name" value="INHIBITOR OF NUCLEAR FACTOR KAPPA-B KINASE EPSILON SUBUNIT HOMOLOG 1-RELATED"/>
    <property type="match status" value="1"/>
</dbReference>
<dbReference type="AlphaFoldDB" id="A0AAN6RSP8"/>
<name>A0AAN6RSP8_9PEZI</name>
<dbReference type="InterPro" id="IPR011009">
    <property type="entry name" value="Kinase-like_dom_sf"/>
</dbReference>
<dbReference type="InterPro" id="IPR000719">
    <property type="entry name" value="Prot_kinase_dom"/>
</dbReference>
<evidence type="ECO:0000256" key="1">
    <source>
        <dbReference type="SAM" id="MobiDB-lite"/>
    </source>
</evidence>
<reference evidence="3" key="1">
    <citation type="journal article" date="2023" name="Mol. Phylogenet. Evol.">
        <title>Genome-scale phylogeny and comparative genomics of the fungal order Sordariales.</title>
        <authorList>
            <person name="Hensen N."/>
            <person name="Bonometti L."/>
            <person name="Westerberg I."/>
            <person name="Brannstrom I.O."/>
            <person name="Guillou S."/>
            <person name="Cros-Aarteil S."/>
            <person name="Calhoun S."/>
            <person name="Haridas S."/>
            <person name="Kuo A."/>
            <person name="Mondo S."/>
            <person name="Pangilinan J."/>
            <person name="Riley R."/>
            <person name="LaButti K."/>
            <person name="Andreopoulos B."/>
            <person name="Lipzen A."/>
            <person name="Chen C."/>
            <person name="Yan M."/>
            <person name="Daum C."/>
            <person name="Ng V."/>
            <person name="Clum A."/>
            <person name="Steindorff A."/>
            <person name="Ohm R.A."/>
            <person name="Martin F."/>
            <person name="Silar P."/>
            <person name="Natvig D.O."/>
            <person name="Lalanne C."/>
            <person name="Gautier V."/>
            <person name="Ament-Velasquez S.L."/>
            <person name="Kruys A."/>
            <person name="Hutchinson M.I."/>
            <person name="Powell A.J."/>
            <person name="Barry K."/>
            <person name="Miller A.N."/>
            <person name="Grigoriev I.V."/>
            <person name="Debuchy R."/>
            <person name="Gladieux P."/>
            <person name="Hiltunen Thoren M."/>
            <person name="Johannesson H."/>
        </authorList>
    </citation>
    <scope>NUCLEOTIDE SEQUENCE</scope>
    <source>
        <strain evidence="3">CBS 103.79</strain>
    </source>
</reference>
<dbReference type="PANTHER" id="PTHR24359">
    <property type="entry name" value="SERINE/THREONINE-PROTEIN KINASE SBK1"/>
    <property type="match status" value="1"/>
</dbReference>
<accession>A0AAN6RSP8</accession>
<feature type="region of interest" description="Disordered" evidence="1">
    <location>
        <begin position="370"/>
        <end position="395"/>
    </location>
</feature>
<keyword evidence="4" id="KW-1185">Reference proteome</keyword>
<dbReference type="Proteomes" id="UP001303889">
    <property type="component" value="Unassembled WGS sequence"/>
</dbReference>
<dbReference type="GO" id="GO:0004674">
    <property type="term" value="F:protein serine/threonine kinase activity"/>
    <property type="evidence" value="ECO:0007669"/>
    <property type="project" value="TreeGrafter"/>
</dbReference>
<dbReference type="Gene3D" id="1.10.510.10">
    <property type="entry name" value="Transferase(Phosphotransferase) domain 1"/>
    <property type="match status" value="1"/>
</dbReference>
<evidence type="ECO:0000259" key="2">
    <source>
        <dbReference type="PROSITE" id="PS50011"/>
    </source>
</evidence>
<dbReference type="SUPFAM" id="SSF56112">
    <property type="entry name" value="Protein kinase-like (PK-like)"/>
    <property type="match status" value="1"/>
</dbReference>
<dbReference type="SMART" id="SM00220">
    <property type="entry name" value="S_TKc"/>
    <property type="match status" value="1"/>
</dbReference>
<gene>
    <name evidence="3" type="ORF">C8A05DRAFT_16434</name>
</gene>
<evidence type="ECO:0000313" key="4">
    <source>
        <dbReference type="Proteomes" id="UP001303889"/>
    </source>
</evidence>
<feature type="compositionally biased region" description="Basic and acidic residues" evidence="1">
    <location>
        <begin position="370"/>
        <end position="379"/>
    </location>
</feature>
<evidence type="ECO:0000313" key="3">
    <source>
        <dbReference type="EMBL" id="KAK3901384.1"/>
    </source>
</evidence>
<proteinExistence type="predicted"/>
<protein>
    <submittedName>
        <fullName evidence="3">Kinase-like domain-containing protein</fullName>
    </submittedName>
</protein>
<dbReference type="EMBL" id="MU855584">
    <property type="protein sequence ID" value="KAK3901384.1"/>
    <property type="molecule type" value="Genomic_DNA"/>
</dbReference>
<dbReference type="GO" id="GO:0005524">
    <property type="term" value="F:ATP binding"/>
    <property type="evidence" value="ECO:0007669"/>
    <property type="project" value="InterPro"/>
</dbReference>
<sequence length="406" mass="45581">MLDEPAPLSVLIAECEVSSEFEKENRKFVPEGALAAVVSKDAIRGELEDDGTEWTEELDSLVDFIHSRAMKVFAIVVRYVGLESLQLRKAMQLFRDGPNGGFKDSYLPVEPPQLGKGHALALYDAKRKQGRPIWTFPRVSNFCTGQWNFLIPILHVATENWYCHHFERACILPFTKRYENECERGALGQVHKYEIHPSHLVGPAGPVPCEFVAVKTMQRANGGAATQAAVIRWEQEVSILQRINCLRQDHFVRFYTAFQHGCRASGDYYIMFEWADGGNLLNLWRTDEPLTPRLVEAVVTQLRELAEALCEVHYPGEGPAVRHGDLKPANILWFRGKGNGDKVGTLKIGDWGFANQLVLDTELRHNRTLTEHGTRRYEPPEEETGLGVGLGPTTPGIGILKAPGKR</sequence>
<comment type="caution">
    <text evidence="3">The sequence shown here is derived from an EMBL/GenBank/DDBJ whole genome shotgun (WGS) entry which is preliminary data.</text>
</comment>
<feature type="domain" description="Protein kinase" evidence="2">
    <location>
        <begin position="176"/>
        <end position="406"/>
    </location>
</feature>
<reference evidence="3" key="2">
    <citation type="submission" date="2023-05" db="EMBL/GenBank/DDBJ databases">
        <authorList>
            <consortium name="Lawrence Berkeley National Laboratory"/>
            <person name="Steindorff A."/>
            <person name="Hensen N."/>
            <person name="Bonometti L."/>
            <person name="Westerberg I."/>
            <person name="Brannstrom I.O."/>
            <person name="Guillou S."/>
            <person name="Cros-Aarteil S."/>
            <person name="Calhoun S."/>
            <person name="Haridas S."/>
            <person name="Kuo A."/>
            <person name="Mondo S."/>
            <person name="Pangilinan J."/>
            <person name="Riley R."/>
            <person name="Labutti K."/>
            <person name="Andreopoulos B."/>
            <person name="Lipzen A."/>
            <person name="Chen C."/>
            <person name="Yanf M."/>
            <person name="Daum C."/>
            <person name="Ng V."/>
            <person name="Clum A."/>
            <person name="Ohm R."/>
            <person name="Martin F."/>
            <person name="Silar P."/>
            <person name="Natvig D."/>
            <person name="Lalanne C."/>
            <person name="Gautier V."/>
            <person name="Ament-Velasquez S.L."/>
            <person name="Kruys A."/>
            <person name="Hutchinson M.I."/>
            <person name="Powell A.J."/>
            <person name="Barry K."/>
            <person name="Miller A.N."/>
            <person name="Grigoriev I.V."/>
            <person name="Debuchy R."/>
            <person name="Gladieux P."/>
            <person name="Thoren M.H."/>
            <person name="Johannesson H."/>
        </authorList>
    </citation>
    <scope>NUCLEOTIDE SEQUENCE</scope>
    <source>
        <strain evidence="3">CBS 103.79</strain>
    </source>
</reference>
<dbReference type="Pfam" id="PF00069">
    <property type="entry name" value="Pkinase"/>
    <property type="match status" value="1"/>
</dbReference>
<organism evidence="3 4">
    <name type="scientific">Staphylotrichum tortipilum</name>
    <dbReference type="NCBI Taxonomy" id="2831512"/>
    <lineage>
        <taxon>Eukaryota</taxon>
        <taxon>Fungi</taxon>
        <taxon>Dikarya</taxon>
        <taxon>Ascomycota</taxon>
        <taxon>Pezizomycotina</taxon>
        <taxon>Sordariomycetes</taxon>
        <taxon>Sordariomycetidae</taxon>
        <taxon>Sordariales</taxon>
        <taxon>Chaetomiaceae</taxon>
        <taxon>Staphylotrichum</taxon>
    </lineage>
</organism>